<dbReference type="Gene3D" id="1.10.150.130">
    <property type="match status" value="1"/>
</dbReference>
<keyword evidence="7" id="KW-0229">DNA integration</keyword>
<evidence type="ECO:0000256" key="9">
    <source>
        <dbReference type="ARBA" id="ARBA00023172"/>
    </source>
</evidence>
<dbReference type="GO" id="GO:0051301">
    <property type="term" value="P:cell division"/>
    <property type="evidence" value="ECO:0007669"/>
    <property type="project" value="UniProtKB-KW"/>
</dbReference>
<comment type="similarity">
    <text evidence="3">Belongs to the 'phage' integrase family.</text>
</comment>
<keyword evidence="6" id="KW-0159">Chromosome partition</keyword>
<dbReference type="RefSeq" id="WP_169298969.1">
    <property type="nucleotide sequence ID" value="NZ_JABBNI010000036.1"/>
</dbReference>
<evidence type="ECO:0000313" key="15">
    <source>
        <dbReference type="Proteomes" id="UP000537131"/>
    </source>
</evidence>
<dbReference type="PROSITE" id="PS51898">
    <property type="entry name" value="TYR_RECOMBINASE"/>
    <property type="match status" value="1"/>
</dbReference>
<protein>
    <submittedName>
        <fullName evidence="14">Tyrosine-type recombinase/integrase</fullName>
    </submittedName>
</protein>
<feature type="domain" description="Tyr recombinase" evidence="12">
    <location>
        <begin position="102"/>
        <end position="279"/>
    </location>
</feature>
<dbReference type="InterPro" id="IPR004107">
    <property type="entry name" value="Integrase_SAM-like_N"/>
</dbReference>
<dbReference type="Gene3D" id="1.10.443.10">
    <property type="entry name" value="Intergrase catalytic core"/>
    <property type="match status" value="1"/>
</dbReference>
<dbReference type="InterPro" id="IPR044068">
    <property type="entry name" value="CB"/>
</dbReference>
<dbReference type="AlphaFoldDB" id="A0A7Y0EJ74"/>
<evidence type="ECO:0000256" key="3">
    <source>
        <dbReference type="ARBA" id="ARBA00008857"/>
    </source>
</evidence>
<keyword evidence="8 11" id="KW-0238">DNA-binding</keyword>
<dbReference type="PROSITE" id="PS51900">
    <property type="entry name" value="CB"/>
    <property type="match status" value="1"/>
</dbReference>
<dbReference type="Pfam" id="PF02899">
    <property type="entry name" value="Phage_int_SAM_1"/>
    <property type="match status" value="1"/>
</dbReference>
<dbReference type="InterPro" id="IPR010998">
    <property type="entry name" value="Integrase_recombinase_N"/>
</dbReference>
<dbReference type="GO" id="GO:0007059">
    <property type="term" value="P:chromosome segregation"/>
    <property type="evidence" value="ECO:0007669"/>
    <property type="project" value="UniProtKB-KW"/>
</dbReference>
<keyword evidence="4" id="KW-0963">Cytoplasm</keyword>
<evidence type="ECO:0000259" key="12">
    <source>
        <dbReference type="PROSITE" id="PS51898"/>
    </source>
</evidence>
<keyword evidence="15" id="KW-1185">Reference proteome</keyword>
<reference evidence="14 15" key="1">
    <citation type="submission" date="2020-04" db="EMBL/GenBank/DDBJ databases">
        <authorList>
            <person name="Doyle D.A."/>
        </authorList>
    </citation>
    <scope>NUCLEOTIDE SEQUENCE [LARGE SCALE GENOMIC DNA]</scope>
    <source>
        <strain evidence="14 15">P21</strain>
    </source>
</reference>
<dbReference type="Pfam" id="PF00589">
    <property type="entry name" value="Phage_integrase"/>
    <property type="match status" value="1"/>
</dbReference>
<comment type="function">
    <text evidence="1">Site-specific tyrosine recombinase, which acts by catalyzing the cutting and rejoining of the recombining DNA molecules.</text>
</comment>
<comment type="subcellular location">
    <subcellularLocation>
        <location evidence="2">Cytoplasm</location>
    </subcellularLocation>
</comment>
<accession>A0A7Y0EJ74</accession>
<dbReference type="GO" id="GO:0006310">
    <property type="term" value="P:DNA recombination"/>
    <property type="evidence" value="ECO:0007669"/>
    <property type="project" value="UniProtKB-KW"/>
</dbReference>
<dbReference type="InterPro" id="IPR013762">
    <property type="entry name" value="Integrase-like_cat_sf"/>
</dbReference>
<name>A0A7Y0EJ74_9CLOT</name>
<keyword evidence="5" id="KW-0132">Cell division</keyword>
<dbReference type="EMBL" id="JABBNI010000036">
    <property type="protein sequence ID" value="NMM64387.1"/>
    <property type="molecule type" value="Genomic_DNA"/>
</dbReference>
<evidence type="ECO:0000256" key="4">
    <source>
        <dbReference type="ARBA" id="ARBA00022490"/>
    </source>
</evidence>
<evidence type="ECO:0000256" key="5">
    <source>
        <dbReference type="ARBA" id="ARBA00022618"/>
    </source>
</evidence>
<comment type="caution">
    <text evidence="14">The sequence shown here is derived from an EMBL/GenBank/DDBJ whole genome shotgun (WGS) entry which is preliminary data.</text>
</comment>
<dbReference type="InterPro" id="IPR050090">
    <property type="entry name" value="Tyrosine_recombinase_XerCD"/>
</dbReference>
<reference evidence="14 15" key="2">
    <citation type="submission" date="2020-06" db="EMBL/GenBank/DDBJ databases">
        <title>Complete Genome Sequence of Clostridium muelleri sp. nov. P21T, an Acid-Alcohol Producing Acetogen Isolated from Old Hay.</title>
        <authorList>
            <person name="Duncan K.E."/>
            <person name="Tanner R.S."/>
        </authorList>
    </citation>
    <scope>NUCLEOTIDE SEQUENCE [LARGE SCALE GENOMIC DNA]</scope>
    <source>
        <strain evidence="14 15">P21</strain>
    </source>
</reference>
<evidence type="ECO:0000256" key="1">
    <source>
        <dbReference type="ARBA" id="ARBA00003283"/>
    </source>
</evidence>
<dbReference type="InterPro" id="IPR002104">
    <property type="entry name" value="Integrase_catalytic"/>
</dbReference>
<dbReference type="GO" id="GO:0003677">
    <property type="term" value="F:DNA binding"/>
    <property type="evidence" value="ECO:0007669"/>
    <property type="project" value="UniProtKB-UniRule"/>
</dbReference>
<dbReference type="PANTHER" id="PTHR30349">
    <property type="entry name" value="PHAGE INTEGRASE-RELATED"/>
    <property type="match status" value="1"/>
</dbReference>
<evidence type="ECO:0000256" key="6">
    <source>
        <dbReference type="ARBA" id="ARBA00022829"/>
    </source>
</evidence>
<proteinExistence type="inferred from homology"/>
<dbReference type="PANTHER" id="PTHR30349:SF77">
    <property type="entry name" value="TYROSINE RECOMBINASE XERC"/>
    <property type="match status" value="1"/>
</dbReference>
<organism evidence="14 15">
    <name type="scientific">Clostridium muellerianum</name>
    <dbReference type="NCBI Taxonomy" id="2716538"/>
    <lineage>
        <taxon>Bacteria</taxon>
        <taxon>Bacillati</taxon>
        <taxon>Bacillota</taxon>
        <taxon>Clostridia</taxon>
        <taxon>Eubacteriales</taxon>
        <taxon>Clostridiaceae</taxon>
        <taxon>Clostridium</taxon>
    </lineage>
</organism>
<evidence type="ECO:0000256" key="7">
    <source>
        <dbReference type="ARBA" id="ARBA00022908"/>
    </source>
</evidence>
<sequence length="283" mass="33204">MNYLKMFEEYLHNEDKSKNTIDGYMRDLTDFYNWYIDKNNCKLTDIIGLDTQEYKKVLEKQYKATTINRKVATLNKFLGWMKNNNYITKDIKLKQIKNNDGVKFKGLEEKTLWQLRKEIHRMGNLLHICIIEILMNTGIRVSELCSIQLQDIEITERKGVLKVTGKGNKQREIPLNKDVREAISNYLEVRKAKNDDYYLLQGQRGAMTRKAIDIILKNYGSRLNIDVSAHMLRHTLAYKLVTNSNVSITTVQSILGHEKLETTMIYTQTLNKDKENALENIEW</sequence>
<dbReference type="GO" id="GO:0005737">
    <property type="term" value="C:cytoplasm"/>
    <property type="evidence" value="ECO:0007669"/>
    <property type="project" value="UniProtKB-SubCell"/>
</dbReference>
<evidence type="ECO:0000256" key="2">
    <source>
        <dbReference type="ARBA" id="ARBA00004496"/>
    </source>
</evidence>
<dbReference type="InterPro" id="IPR011010">
    <property type="entry name" value="DNA_brk_join_enz"/>
</dbReference>
<evidence type="ECO:0000256" key="11">
    <source>
        <dbReference type="PROSITE-ProRule" id="PRU01248"/>
    </source>
</evidence>
<dbReference type="Proteomes" id="UP000537131">
    <property type="component" value="Unassembled WGS sequence"/>
</dbReference>
<keyword evidence="9" id="KW-0233">DNA recombination</keyword>
<feature type="domain" description="Core-binding (CB)" evidence="13">
    <location>
        <begin position="1"/>
        <end position="82"/>
    </location>
</feature>
<dbReference type="SUPFAM" id="SSF56349">
    <property type="entry name" value="DNA breaking-rejoining enzymes"/>
    <property type="match status" value="1"/>
</dbReference>
<evidence type="ECO:0000256" key="8">
    <source>
        <dbReference type="ARBA" id="ARBA00023125"/>
    </source>
</evidence>
<evidence type="ECO:0000313" key="14">
    <source>
        <dbReference type="EMBL" id="NMM64387.1"/>
    </source>
</evidence>
<keyword evidence="10" id="KW-0131">Cell cycle</keyword>
<evidence type="ECO:0000259" key="13">
    <source>
        <dbReference type="PROSITE" id="PS51900"/>
    </source>
</evidence>
<evidence type="ECO:0000256" key="10">
    <source>
        <dbReference type="ARBA" id="ARBA00023306"/>
    </source>
</evidence>
<gene>
    <name evidence="14" type="ORF">HBE96_17340</name>
</gene>
<dbReference type="GO" id="GO:0015074">
    <property type="term" value="P:DNA integration"/>
    <property type="evidence" value="ECO:0007669"/>
    <property type="project" value="UniProtKB-KW"/>
</dbReference>